<dbReference type="EMBL" id="CP042345">
    <property type="protein sequence ID" value="QEA16588.1"/>
    <property type="molecule type" value="Genomic_DNA"/>
</dbReference>
<gene>
    <name evidence="1" type="ORF">FRF71_10840</name>
</gene>
<keyword evidence="2" id="KW-1185">Reference proteome</keyword>
<reference evidence="1 2" key="1">
    <citation type="journal article" date="2013" name="J. Microbiol. Biotechnol.">
        <title>Novosphingobium ginsenosidimutans sp. nov., with the ability to convert ginsenoside.</title>
        <authorList>
            <person name="Kim J.K."/>
            <person name="He D."/>
            <person name="Liu Q.M."/>
            <person name="Park H.Y."/>
            <person name="Jung M.S."/>
            <person name="Yoon M.H."/>
            <person name="Kim S.C."/>
            <person name="Im W.T."/>
        </authorList>
    </citation>
    <scope>NUCLEOTIDE SEQUENCE [LARGE SCALE GENOMIC DNA]</scope>
    <source>
        <strain evidence="1 2">FW-6</strain>
    </source>
</reference>
<dbReference type="RefSeq" id="WP_147090667.1">
    <property type="nucleotide sequence ID" value="NZ_BAABJD010000005.1"/>
</dbReference>
<accession>A0A5B8S655</accession>
<evidence type="ECO:0000313" key="1">
    <source>
        <dbReference type="EMBL" id="QEA16588.1"/>
    </source>
</evidence>
<organism evidence="1 2">
    <name type="scientific">Novosphingobium ginsenosidimutans</name>
    <dbReference type="NCBI Taxonomy" id="1176536"/>
    <lineage>
        <taxon>Bacteria</taxon>
        <taxon>Pseudomonadati</taxon>
        <taxon>Pseudomonadota</taxon>
        <taxon>Alphaproteobacteria</taxon>
        <taxon>Sphingomonadales</taxon>
        <taxon>Sphingomonadaceae</taxon>
        <taxon>Novosphingobium</taxon>
    </lineage>
</organism>
<sequence length="241" mass="27039">MKHRTVAGKIRYTSVKPGMEGQERGREWFSFTHHADGSTIMNARCEIEEPDPTVLRNITYHLGPDMVPQHLHVHLTVGDSFMGSGWMRHDAATGTIECESYGPSIGRLSQQMKVGAFDAFGTHPVVADAYLGRKMDISKGPHRRNMRCFLPSPDHRGATPPMIAEVNITLEYVGDEEKTVAAGTFACHHFRFVDESDHGMGGTKHPAYDIWATADEDCILVYAAIDGYMMNRYELVEFHRD</sequence>
<proteinExistence type="predicted"/>
<dbReference type="AlphaFoldDB" id="A0A5B8S655"/>
<dbReference type="Proteomes" id="UP000321172">
    <property type="component" value="Chromosome"/>
</dbReference>
<name>A0A5B8S655_9SPHN</name>
<evidence type="ECO:0000313" key="2">
    <source>
        <dbReference type="Proteomes" id="UP000321172"/>
    </source>
</evidence>
<dbReference type="KEGG" id="ngf:FRF71_10840"/>
<protein>
    <submittedName>
        <fullName evidence="1">DUF3108 domain-containing protein</fullName>
    </submittedName>
</protein>
<dbReference type="OrthoDB" id="3777295at2"/>